<proteinExistence type="predicted"/>
<keyword evidence="2" id="KW-1185">Reference proteome</keyword>
<name>A0A286I9X4_9HYPH</name>
<evidence type="ECO:0000313" key="2">
    <source>
        <dbReference type="Proteomes" id="UP000219465"/>
    </source>
</evidence>
<protein>
    <submittedName>
        <fullName evidence="1">Uncharacterized protein</fullName>
    </submittedName>
</protein>
<reference evidence="2" key="1">
    <citation type="submission" date="2017-08" db="EMBL/GenBank/DDBJ databases">
        <authorList>
            <person name="Varghese N."/>
            <person name="Submissions S."/>
        </authorList>
    </citation>
    <scope>NUCLEOTIDE SEQUENCE [LARGE SCALE GENOMIC DNA]</scope>
    <source>
        <strain evidence="2">KCTC 23107</strain>
    </source>
</reference>
<dbReference type="Proteomes" id="UP000219465">
    <property type="component" value="Unassembled WGS sequence"/>
</dbReference>
<dbReference type="OrthoDB" id="8452149at2"/>
<dbReference type="RefSeq" id="WP_097106082.1">
    <property type="nucleotide sequence ID" value="NZ_OCPC01000001.1"/>
</dbReference>
<organism evidence="1 2">
    <name type="scientific">Hoeflea halophila</name>
    <dbReference type="NCBI Taxonomy" id="714899"/>
    <lineage>
        <taxon>Bacteria</taxon>
        <taxon>Pseudomonadati</taxon>
        <taxon>Pseudomonadota</taxon>
        <taxon>Alphaproteobacteria</taxon>
        <taxon>Hyphomicrobiales</taxon>
        <taxon>Rhizobiaceae</taxon>
        <taxon>Hoeflea</taxon>
    </lineage>
</organism>
<accession>A0A286I9X4</accession>
<evidence type="ECO:0000313" key="1">
    <source>
        <dbReference type="EMBL" id="SOE16446.1"/>
    </source>
</evidence>
<dbReference type="EMBL" id="OCPC01000001">
    <property type="protein sequence ID" value="SOE16446.1"/>
    <property type="molecule type" value="Genomic_DNA"/>
</dbReference>
<dbReference type="AlphaFoldDB" id="A0A286I9X4"/>
<sequence>MAEAKRKLSHMFRISRKLALLSGGFLFVLGASGTAALVFAPTNIIPGYEEETRGHCRTVYQSEFRRGKEKRLIAIIAGDDLEPRDRVKTGLRVARHLSETVNPDLVIVQMADHRGPTTRAELRGPAIGVEIAYAPVPTKSLAVAQPWEVRYANTTPSSTGFYFGERVNMPQSEIEAVALEIDRVAGCDGDLAGEDAEIVAANGHEKPAKAAGH</sequence>
<gene>
    <name evidence="1" type="ORF">SAMN05877838_1314</name>
</gene>